<dbReference type="SMART" id="SM00858">
    <property type="entry name" value="SAF"/>
    <property type="match status" value="1"/>
</dbReference>
<dbReference type="Pfam" id="PF16976">
    <property type="entry name" value="RcpC"/>
    <property type="match status" value="1"/>
</dbReference>
<feature type="region of interest" description="Disordered" evidence="1">
    <location>
        <begin position="173"/>
        <end position="193"/>
    </location>
</feature>
<dbReference type="Proteomes" id="UP001165561">
    <property type="component" value="Unassembled WGS sequence"/>
</dbReference>
<reference evidence="3" key="1">
    <citation type="submission" date="2023-02" db="EMBL/GenBank/DDBJ databases">
        <title>Georgenia sp.10Sc9-8, isolated from a soil sample collected from the Taklamakan desert.</title>
        <authorList>
            <person name="Liu S."/>
        </authorList>
    </citation>
    <scope>NUCLEOTIDE SEQUENCE</scope>
    <source>
        <strain evidence="3">10Sc9-8</strain>
    </source>
</reference>
<dbReference type="Pfam" id="PF08666">
    <property type="entry name" value="SAF"/>
    <property type="match status" value="1"/>
</dbReference>
<evidence type="ECO:0000313" key="4">
    <source>
        <dbReference type="Proteomes" id="UP001165561"/>
    </source>
</evidence>
<dbReference type="InterPro" id="IPR013974">
    <property type="entry name" value="SAF"/>
</dbReference>
<keyword evidence="4" id="KW-1185">Reference proteome</keyword>
<sequence>MSRRLLAAVVAVLLAGLGAVLVFNYVSGAEQRALAGMDPVEVLVVAEPIARGTPGEDLGDLVTIEALPATAVGPGAVSDLGEMAGQVAVTDLHPGEQLLASRFTDPESFAAEAAVEIPEGLHQVSVLLDSQRVLGGNLLPGATVGVFISLTGDEPQTHLALHKVLVTKVQGGITAPPATPEEGAEEPPAAAPMPEGSVMVTFALSPADAEKVVYAAEYESIWLSIENAEVPETGTRIVTRENVYE</sequence>
<dbReference type="InterPro" id="IPR031571">
    <property type="entry name" value="RcpC_dom"/>
</dbReference>
<evidence type="ECO:0000313" key="3">
    <source>
        <dbReference type="EMBL" id="MDD9205591.1"/>
    </source>
</evidence>
<protein>
    <submittedName>
        <fullName evidence="3">RcpC/CpaB family pilus assembly protein</fullName>
    </submittedName>
</protein>
<dbReference type="EMBL" id="JARACI010000567">
    <property type="protein sequence ID" value="MDD9205591.1"/>
    <property type="molecule type" value="Genomic_DNA"/>
</dbReference>
<proteinExistence type="predicted"/>
<name>A0ABT5TU56_9MICO</name>
<feature type="domain" description="SAF" evidence="2">
    <location>
        <begin position="40"/>
        <end position="104"/>
    </location>
</feature>
<accession>A0ABT5TU56</accession>
<dbReference type="CDD" id="cd11614">
    <property type="entry name" value="SAF_CpaB_FlgA_like"/>
    <property type="match status" value="1"/>
</dbReference>
<comment type="caution">
    <text evidence="3">The sequence shown here is derived from an EMBL/GenBank/DDBJ whole genome shotgun (WGS) entry which is preliminary data.</text>
</comment>
<evidence type="ECO:0000256" key="1">
    <source>
        <dbReference type="SAM" id="MobiDB-lite"/>
    </source>
</evidence>
<organism evidence="3 4">
    <name type="scientific">Georgenia halotolerans</name>
    <dbReference type="NCBI Taxonomy" id="3028317"/>
    <lineage>
        <taxon>Bacteria</taxon>
        <taxon>Bacillati</taxon>
        <taxon>Actinomycetota</taxon>
        <taxon>Actinomycetes</taxon>
        <taxon>Micrococcales</taxon>
        <taxon>Bogoriellaceae</taxon>
        <taxon>Georgenia</taxon>
    </lineage>
</organism>
<evidence type="ECO:0000259" key="2">
    <source>
        <dbReference type="SMART" id="SM00858"/>
    </source>
</evidence>
<gene>
    <name evidence="3" type="ORF">PU560_03800</name>
</gene>